<dbReference type="AlphaFoldDB" id="A0A0F9L687"/>
<evidence type="ECO:0000313" key="1">
    <source>
        <dbReference type="EMBL" id="KKM23135.1"/>
    </source>
</evidence>
<sequence length="122" mass="13720">MKYQVCYNRAAGEANIIKWSDEEWENCEESGVRNQYGHSNVVAECDTQPEADKQFEALKGDPVYAVFVNYSAGEVFMSVEDGLTGNWRGSKYGYSSLVGEHDSRDGAEEEVFSWEKHFGALS</sequence>
<organism evidence="1">
    <name type="scientific">marine sediment metagenome</name>
    <dbReference type="NCBI Taxonomy" id="412755"/>
    <lineage>
        <taxon>unclassified sequences</taxon>
        <taxon>metagenomes</taxon>
        <taxon>ecological metagenomes</taxon>
    </lineage>
</organism>
<protein>
    <submittedName>
        <fullName evidence="1">Uncharacterized protein</fullName>
    </submittedName>
</protein>
<reference evidence="1" key="1">
    <citation type="journal article" date="2015" name="Nature">
        <title>Complex archaea that bridge the gap between prokaryotes and eukaryotes.</title>
        <authorList>
            <person name="Spang A."/>
            <person name="Saw J.H."/>
            <person name="Jorgensen S.L."/>
            <person name="Zaremba-Niedzwiedzka K."/>
            <person name="Martijn J."/>
            <person name="Lind A.E."/>
            <person name="van Eijk R."/>
            <person name="Schleper C."/>
            <person name="Guy L."/>
            <person name="Ettema T.J."/>
        </authorList>
    </citation>
    <scope>NUCLEOTIDE SEQUENCE</scope>
</reference>
<dbReference type="EMBL" id="LAZR01013192">
    <property type="protein sequence ID" value="KKM23135.1"/>
    <property type="molecule type" value="Genomic_DNA"/>
</dbReference>
<name>A0A0F9L687_9ZZZZ</name>
<proteinExistence type="predicted"/>
<accession>A0A0F9L687</accession>
<gene>
    <name evidence="1" type="ORF">LCGC14_1618200</name>
</gene>
<comment type="caution">
    <text evidence="1">The sequence shown here is derived from an EMBL/GenBank/DDBJ whole genome shotgun (WGS) entry which is preliminary data.</text>
</comment>